<evidence type="ECO:0000259" key="3">
    <source>
        <dbReference type="Pfam" id="PF01073"/>
    </source>
</evidence>
<proteinExistence type="inferred from homology"/>
<name>A0A9P5MT04_9AGAM</name>
<protein>
    <submittedName>
        <fullName evidence="4">C-3 sterol dehydrogenase</fullName>
    </submittedName>
</protein>
<feature type="domain" description="3-beta hydroxysteroid dehydrogenase/isomerase" evidence="3">
    <location>
        <begin position="7"/>
        <end position="222"/>
    </location>
</feature>
<evidence type="ECO:0000256" key="2">
    <source>
        <dbReference type="ARBA" id="ARBA00023002"/>
    </source>
</evidence>
<dbReference type="GO" id="GO:0006694">
    <property type="term" value="P:steroid biosynthetic process"/>
    <property type="evidence" value="ECO:0007669"/>
    <property type="project" value="InterPro"/>
</dbReference>
<dbReference type="Pfam" id="PF01073">
    <property type="entry name" value="3Beta_HSD"/>
    <property type="match status" value="1"/>
</dbReference>
<dbReference type="InterPro" id="IPR050177">
    <property type="entry name" value="Lipid_A_modif_metabolic_enz"/>
</dbReference>
<dbReference type="Gene3D" id="3.40.50.720">
    <property type="entry name" value="NAD(P)-binding Rossmann-like Domain"/>
    <property type="match status" value="2"/>
</dbReference>
<dbReference type="EMBL" id="WHVB01000012">
    <property type="protein sequence ID" value="KAF8478031.1"/>
    <property type="molecule type" value="Genomic_DNA"/>
</dbReference>
<keyword evidence="5" id="KW-1185">Reference proteome</keyword>
<evidence type="ECO:0000256" key="1">
    <source>
        <dbReference type="ARBA" id="ARBA00009219"/>
    </source>
</evidence>
<evidence type="ECO:0000313" key="5">
    <source>
        <dbReference type="Proteomes" id="UP000759537"/>
    </source>
</evidence>
<dbReference type="SUPFAM" id="SSF51735">
    <property type="entry name" value="NAD(P)-binding Rossmann-fold domains"/>
    <property type="match status" value="2"/>
</dbReference>
<dbReference type="Proteomes" id="UP000759537">
    <property type="component" value="Unassembled WGS sequence"/>
</dbReference>
<organism evidence="4 5">
    <name type="scientific">Russula ochroleuca</name>
    <dbReference type="NCBI Taxonomy" id="152965"/>
    <lineage>
        <taxon>Eukaryota</taxon>
        <taxon>Fungi</taxon>
        <taxon>Dikarya</taxon>
        <taxon>Basidiomycota</taxon>
        <taxon>Agaricomycotina</taxon>
        <taxon>Agaricomycetes</taxon>
        <taxon>Russulales</taxon>
        <taxon>Russulaceae</taxon>
        <taxon>Russula</taxon>
    </lineage>
</organism>
<dbReference type="AlphaFoldDB" id="A0A9P5MT04"/>
<sequence length="423" mass="46541">MHPDSFLVIGGSGFLGRHIVDALVARGDAVAVFDIVQRYHDTPFYPGDISDQAQVSDAIKKSGATCIIHTASPTAGLQDPALYWKVNVDGTKAVIAAAKENNVPKLVYTSSAGVVFNGQDLIHVDERIPIPEKPLDAYNESKAKAEELVLAANGTDGLLTVALRPAGIFGPGDRQAVPGFAKVLKEGRSHFQIGDNTNLFDWTYVGNVAYAHVLAADKLVPQPPSTTDMVAEALDTALPSIDLTTGQQRVPTSLARPLGPYVERLENADDIIAAFEGPYKPERPVLRARFDQLSDSALDRAGKDPLTVAGQVFFITNGEPVYFWDFPRRLWRMLAPDSYPARDPFVLPKSVGFAVATLAEWWGWLSGREPTFTRFRVTFTCVHRWHNIEKARRVLGYEPQVGLEEGMRRTVEWWKAEEAKSST</sequence>
<comment type="caution">
    <text evidence="4">The sequence shown here is derived from an EMBL/GenBank/DDBJ whole genome shotgun (WGS) entry which is preliminary data.</text>
</comment>
<dbReference type="OrthoDB" id="10058185at2759"/>
<comment type="similarity">
    <text evidence="1">Belongs to the 3-beta-HSD family.</text>
</comment>
<reference evidence="4" key="2">
    <citation type="journal article" date="2020" name="Nat. Commun.">
        <title>Large-scale genome sequencing of mycorrhizal fungi provides insights into the early evolution of symbiotic traits.</title>
        <authorList>
            <person name="Miyauchi S."/>
            <person name="Kiss E."/>
            <person name="Kuo A."/>
            <person name="Drula E."/>
            <person name="Kohler A."/>
            <person name="Sanchez-Garcia M."/>
            <person name="Morin E."/>
            <person name="Andreopoulos B."/>
            <person name="Barry K.W."/>
            <person name="Bonito G."/>
            <person name="Buee M."/>
            <person name="Carver A."/>
            <person name="Chen C."/>
            <person name="Cichocki N."/>
            <person name="Clum A."/>
            <person name="Culley D."/>
            <person name="Crous P.W."/>
            <person name="Fauchery L."/>
            <person name="Girlanda M."/>
            <person name="Hayes R.D."/>
            <person name="Keri Z."/>
            <person name="LaButti K."/>
            <person name="Lipzen A."/>
            <person name="Lombard V."/>
            <person name="Magnuson J."/>
            <person name="Maillard F."/>
            <person name="Murat C."/>
            <person name="Nolan M."/>
            <person name="Ohm R.A."/>
            <person name="Pangilinan J."/>
            <person name="Pereira M.F."/>
            <person name="Perotto S."/>
            <person name="Peter M."/>
            <person name="Pfister S."/>
            <person name="Riley R."/>
            <person name="Sitrit Y."/>
            <person name="Stielow J.B."/>
            <person name="Szollosi G."/>
            <person name="Zifcakova L."/>
            <person name="Stursova M."/>
            <person name="Spatafora J.W."/>
            <person name="Tedersoo L."/>
            <person name="Vaario L.M."/>
            <person name="Yamada A."/>
            <person name="Yan M."/>
            <person name="Wang P."/>
            <person name="Xu J."/>
            <person name="Bruns T."/>
            <person name="Baldrian P."/>
            <person name="Vilgalys R."/>
            <person name="Dunand C."/>
            <person name="Henrissat B."/>
            <person name="Grigoriev I.V."/>
            <person name="Hibbett D."/>
            <person name="Nagy L.G."/>
            <person name="Martin F.M."/>
        </authorList>
    </citation>
    <scope>NUCLEOTIDE SEQUENCE</scope>
    <source>
        <strain evidence="4">Prilba</strain>
    </source>
</reference>
<reference evidence="4" key="1">
    <citation type="submission" date="2019-10" db="EMBL/GenBank/DDBJ databases">
        <authorList>
            <consortium name="DOE Joint Genome Institute"/>
            <person name="Kuo A."/>
            <person name="Miyauchi S."/>
            <person name="Kiss E."/>
            <person name="Drula E."/>
            <person name="Kohler A."/>
            <person name="Sanchez-Garcia M."/>
            <person name="Andreopoulos B."/>
            <person name="Barry K.W."/>
            <person name="Bonito G."/>
            <person name="Buee M."/>
            <person name="Carver A."/>
            <person name="Chen C."/>
            <person name="Cichocki N."/>
            <person name="Clum A."/>
            <person name="Culley D."/>
            <person name="Crous P.W."/>
            <person name="Fauchery L."/>
            <person name="Girlanda M."/>
            <person name="Hayes R."/>
            <person name="Keri Z."/>
            <person name="LaButti K."/>
            <person name="Lipzen A."/>
            <person name="Lombard V."/>
            <person name="Magnuson J."/>
            <person name="Maillard F."/>
            <person name="Morin E."/>
            <person name="Murat C."/>
            <person name="Nolan M."/>
            <person name="Ohm R."/>
            <person name="Pangilinan J."/>
            <person name="Pereira M."/>
            <person name="Perotto S."/>
            <person name="Peter M."/>
            <person name="Riley R."/>
            <person name="Sitrit Y."/>
            <person name="Stielow B."/>
            <person name="Szollosi G."/>
            <person name="Zifcakova L."/>
            <person name="Stursova M."/>
            <person name="Spatafora J.W."/>
            <person name="Tedersoo L."/>
            <person name="Vaario L.-M."/>
            <person name="Yamada A."/>
            <person name="Yan M."/>
            <person name="Wang P."/>
            <person name="Xu J."/>
            <person name="Bruns T."/>
            <person name="Baldrian P."/>
            <person name="Vilgalys R."/>
            <person name="Henrissat B."/>
            <person name="Grigoriev I.V."/>
            <person name="Hibbett D."/>
            <person name="Nagy L.G."/>
            <person name="Martin F.M."/>
        </authorList>
    </citation>
    <scope>NUCLEOTIDE SEQUENCE</scope>
    <source>
        <strain evidence="4">Prilba</strain>
    </source>
</reference>
<dbReference type="PANTHER" id="PTHR43245">
    <property type="entry name" value="BIFUNCTIONAL POLYMYXIN RESISTANCE PROTEIN ARNA"/>
    <property type="match status" value="1"/>
</dbReference>
<dbReference type="GO" id="GO:0016616">
    <property type="term" value="F:oxidoreductase activity, acting on the CH-OH group of donors, NAD or NADP as acceptor"/>
    <property type="evidence" value="ECO:0007669"/>
    <property type="project" value="InterPro"/>
</dbReference>
<dbReference type="PANTHER" id="PTHR43245:SF51">
    <property type="entry name" value="SHORT CHAIN DEHYDROGENASE_REDUCTASE FAMILY 42E, MEMBER 2"/>
    <property type="match status" value="1"/>
</dbReference>
<dbReference type="InterPro" id="IPR036291">
    <property type="entry name" value="NAD(P)-bd_dom_sf"/>
</dbReference>
<keyword evidence="2" id="KW-0560">Oxidoreductase</keyword>
<gene>
    <name evidence="4" type="ORF">DFH94DRAFT_753181</name>
</gene>
<evidence type="ECO:0000313" key="4">
    <source>
        <dbReference type="EMBL" id="KAF8478031.1"/>
    </source>
</evidence>
<accession>A0A9P5MT04</accession>
<dbReference type="InterPro" id="IPR002225">
    <property type="entry name" value="3Beta_OHSteriod_DH/Estase"/>
</dbReference>